<organism evidence="2 3">
    <name type="scientific">Lasiosphaeria ovina</name>
    <dbReference type="NCBI Taxonomy" id="92902"/>
    <lineage>
        <taxon>Eukaryota</taxon>
        <taxon>Fungi</taxon>
        <taxon>Dikarya</taxon>
        <taxon>Ascomycota</taxon>
        <taxon>Pezizomycotina</taxon>
        <taxon>Sordariomycetes</taxon>
        <taxon>Sordariomycetidae</taxon>
        <taxon>Sordariales</taxon>
        <taxon>Lasiosphaeriaceae</taxon>
        <taxon>Lasiosphaeria</taxon>
    </lineage>
</organism>
<dbReference type="Proteomes" id="UP001287356">
    <property type="component" value="Unassembled WGS sequence"/>
</dbReference>
<feature type="region of interest" description="Disordered" evidence="1">
    <location>
        <begin position="113"/>
        <end position="146"/>
    </location>
</feature>
<name>A0AAE0NJN7_9PEZI</name>
<feature type="compositionally biased region" description="Low complexity" evidence="1">
    <location>
        <begin position="136"/>
        <end position="146"/>
    </location>
</feature>
<accession>A0AAE0NJN7</accession>
<dbReference type="AlphaFoldDB" id="A0AAE0NJN7"/>
<sequence>MPTFSSTDLAFVLEGIHGNIMATGMCQPARPVAAYGCQSRRAPPRIQREPGPEFRLAHVLELASLSPSALNMTAHTRSMQHVAWHPVPNPTELKSGMPPSPDLLVALWPTEQSGRTADELSNISPTKPGLRPRRNQQQPAASASAAPTPLIHIPQCRLEITSSDELQSASFSGGMLERVALPKSLVQPFLSRLPLPHGVSAGAPHFDDDDEWVYSRCLLSDFTEMGEEGAAVLSQQGRLCCWASVVLMRDSVDGGGHDNTEAHWDLGFIVHRVLTRRDPDTGLCPCVLGE</sequence>
<reference evidence="2" key="1">
    <citation type="journal article" date="2023" name="Mol. Phylogenet. Evol.">
        <title>Genome-scale phylogeny and comparative genomics of the fungal order Sordariales.</title>
        <authorList>
            <person name="Hensen N."/>
            <person name="Bonometti L."/>
            <person name="Westerberg I."/>
            <person name="Brannstrom I.O."/>
            <person name="Guillou S."/>
            <person name="Cros-Aarteil S."/>
            <person name="Calhoun S."/>
            <person name="Haridas S."/>
            <person name="Kuo A."/>
            <person name="Mondo S."/>
            <person name="Pangilinan J."/>
            <person name="Riley R."/>
            <person name="LaButti K."/>
            <person name="Andreopoulos B."/>
            <person name="Lipzen A."/>
            <person name="Chen C."/>
            <person name="Yan M."/>
            <person name="Daum C."/>
            <person name="Ng V."/>
            <person name="Clum A."/>
            <person name="Steindorff A."/>
            <person name="Ohm R.A."/>
            <person name="Martin F."/>
            <person name="Silar P."/>
            <person name="Natvig D.O."/>
            <person name="Lalanne C."/>
            <person name="Gautier V."/>
            <person name="Ament-Velasquez S.L."/>
            <person name="Kruys A."/>
            <person name="Hutchinson M.I."/>
            <person name="Powell A.J."/>
            <person name="Barry K."/>
            <person name="Miller A.N."/>
            <person name="Grigoriev I.V."/>
            <person name="Debuchy R."/>
            <person name="Gladieux P."/>
            <person name="Hiltunen Thoren M."/>
            <person name="Johannesson H."/>
        </authorList>
    </citation>
    <scope>NUCLEOTIDE SEQUENCE</scope>
    <source>
        <strain evidence="2">CBS 958.72</strain>
    </source>
</reference>
<evidence type="ECO:0000256" key="1">
    <source>
        <dbReference type="SAM" id="MobiDB-lite"/>
    </source>
</evidence>
<dbReference type="EMBL" id="JAULSN010000001">
    <property type="protein sequence ID" value="KAK3382766.1"/>
    <property type="molecule type" value="Genomic_DNA"/>
</dbReference>
<feature type="compositionally biased region" description="Polar residues" evidence="1">
    <location>
        <begin position="113"/>
        <end position="125"/>
    </location>
</feature>
<evidence type="ECO:0000313" key="2">
    <source>
        <dbReference type="EMBL" id="KAK3382766.1"/>
    </source>
</evidence>
<protein>
    <submittedName>
        <fullName evidence="2">Uncharacterized protein</fullName>
    </submittedName>
</protein>
<keyword evidence="3" id="KW-1185">Reference proteome</keyword>
<gene>
    <name evidence="2" type="ORF">B0T24DRAFT_22591</name>
</gene>
<reference evidence="2" key="2">
    <citation type="submission" date="2023-06" db="EMBL/GenBank/DDBJ databases">
        <authorList>
            <consortium name="Lawrence Berkeley National Laboratory"/>
            <person name="Haridas S."/>
            <person name="Hensen N."/>
            <person name="Bonometti L."/>
            <person name="Westerberg I."/>
            <person name="Brannstrom I.O."/>
            <person name="Guillou S."/>
            <person name="Cros-Aarteil S."/>
            <person name="Calhoun S."/>
            <person name="Kuo A."/>
            <person name="Mondo S."/>
            <person name="Pangilinan J."/>
            <person name="Riley R."/>
            <person name="Labutti K."/>
            <person name="Andreopoulos B."/>
            <person name="Lipzen A."/>
            <person name="Chen C."/>
            <person name="Yanf M."/>
            <person name="Daum C."/>
            <person name="Ng V."/>
            <person name="Clum A."/>
            <person name="Steindorff A."/>
            <person name="Ohm R."/>
            <person name="Martin F."/>
            <person name="Silar P."/>
            <person name="Natvig D."/>
            <person name="Lalanne C."/>
            <person name="Gautier V."/>
            <person name="Ament-Velasquez S.L."/>
            <person name="Kruys A."/>
            <person name="Hutchinson M.I."/>
            <person name="Powell A.J."/>
            <person name="Barry K."/>
            <person name="Miller A.N."/>
            <person name="Grigoriev I.V."/>
            <person name="Debuchy R."/>
            <person name="Gladieux P."/>
            <person name="Thoren M.H."/>
            <person name="Johannesson H."/>
        </authorList>
    </citation>
    <scope>NUCLEOTIDE SEQUENCE</scope>
    <source>
        <strain evidence="2">CBS 958.72</strain>
    </source>
</reference>
<comment type="caution">
    <text evidence="2">The sequence shown here is derived from an EMBL/GenBank/DDBJ whole genome shotgun (WGS) entry which is preliminary data.</text>
</comment>
<proteinExistence type="predicted"/>
<evidence type="ECO:0000313" key="3">
    <source>
        <dbReference type="Proteomes" id="UP001287356"/>
    </source>
</evidence>